<evidence type="ECO:0000259" key="7">
    <source>
        <dbReference type="PROSITE" id="PS51012"/>
    </source>
</evidence>
<evidence type="ECO:0000256" key="4">
    <source>
        <dbReference type="ARBA" id="ARBA00023136"/>
    </source>
</evidence>
<keyword evidence="2 6" id="KW-0812">Transmembrane</keyword>
<dbReference type="Pfam" id="PF12698">
    <property type="entry name" value="ABC2_membrane_3"/>
    <property type="match status" value="1"/>
</dbReference>
<dbReference type="GO" id="GO:0043190">
    <property type="term" value="C:ATP-binding cassette (ABC) transporter complex"/>
    <property type="evidence" value="ECO:0007669"/>
    <property type="project" value="InterPro"/>
</dbReference>
<dbReference type="PANTHER" id="PTHR43229:SF2">
    <property type="entry name" value="NODULATION PROTEIN J"/>
    <property type="match status" value="1"/>
</dbReference>
<keyword evidence="4 6" id="KW-0472">Membrane</keyword>
<dbReference type="InterPro" id="IPR047817">
    <property type="entry name" value="ABC2_TM_bact-type"/>
</dbReference>
<feature type="domain" description="ABC transmembrane type-2" evidence="7">
    <location>
        <begin position="43"/>
        <end position="269"/>
    </location>
</feature>
<reference evidence="8" key="1">
    <citation type="submission" date="2020-12" db="EMBL/GenBank/DDBJ databases">
        <title>Antrihabitans popcorni sp. nov. and Antrihabitans auranticaus sp. nov., isolated from a larva cave.</title>
        <authorList>
            <person name="Lee S.D."/>
            <person name="Kim I.S."/>
        </authorList>
    </citation>
    <scope>NUCLEOTIDE SEQUENCE</scope>
    <source>
        <strain evidence="8">YC3-6</strain>
    </source>
</reference>
<feature type="transmembrane region" description="Helical" evidence="6">
    <location>
        <begin position="247"/>
        <end position="266"/>
    </location>
</feature>
<keyword evidence="3 6" id="KW-1133">Transmembrane helix</keyword>
<evidence type="ECO:0000256" key="3">
    <source>
        <dbReference type="ARBA" id="ARBA00022989"/>
    </source>
</evidence>
<protein>
    <submittedName>
        <fullName evidence="8">ABC transporter permease</fullName>
    </submittedName>
</protein>
<feature type="transmembrane region" description="Helical" evidence="6">
    <location>
        <begin position="153"/>
        <end position="174"/>
    </location>
</feature>
<evidence type="ECO:0000313" key="9">
    <source>
        <dbReference type="Proteomes" id="UP000655868"/>
    </source>
</evidence>
<evidence type="ECO:0000313" key="8">
    <source>
        <dbReference type="EMBL" id="MBJ8338730.1"/>
    </source>
</evidence>
<keyword evidence="9" id="KW-1185">Reference proteome</keyword>
<feature type="transmembrane region" description="Helical" evidence="6">
    <location>
        <begin position="75"/>
        <end position="95"/>
    </location>
</feature>
<evidence type="ECO:0000256" key="1">
    <source>
        <dbReference type="ARBA" id="ARBA00004141"/>
    </source>
</evidence>
<keyword evidence="5" id="KW-0046">Antibiotic resistance</keyword>
<accession>A0A934U235</accession>
<comment type="subcellular location">
    <subcellularLocation>
        <location evidence="1">Membrane</location>
        <topology evidence="1">Multi-pass membrane protein</topology>
    </subcellularLocation>
</comment>
<dbReference type="InterPro" id="IPR051784">
    <property type="entry name" value="Nod_factor_ABC_transporter"/>
</dbReference>
<name>A0A934U235_9NOCA</name>
<dbReference type="Proteomes" id="UP000655868">
    <property type="component" value="Unassembled WGS sequence"/>
</dbReference>
<dbReference type="GO" id="GO:0046677">
    <property type="term" value="P:response to antibiotic"/>
    <property type="evidence" value="ECO:0007669"/>
    <property type="project" value="UniProtKB-KW"/>
</dbReference>
<dbReference type="RefSeq" id="WP_199703384.1">
    <property type="nucleotide sequence ID" value="NZ_JAEMNV010000002.1"/>
</dbReference>
<dbReference type="EMBL" id="JAEMNV010000002">
    <property type="protein sequence ID" value="MBJ8338730.1"/>
    <property type="molecule type" value="Genomic_DNA"/>
</dbReference>
<dbReference type="InterPro" id="IPR000412">
    <property type="entry name" value="ABC_2_transport"/>
</dbReference>
<dbReference type="AlphaFoldDB" id="A0A934U235"/>
<dbReference type="PANTHER" id="PTHR43229">
    <property type="entry name" value="NODULATION PROTEIN J"/>
    <property type="match status" value="1"/>
</dbReference>
<proteinExistence type="predicted"/>
<dbReference type="InterPro" id="IPR013525">
    <property type="entry name" value="ABC2_TM"/>
</dbReference>
<comment type="caution">
    <text evidence="8">The sequence shown here is derived from an EMBL/GenBank/DDBJ whole genome shotgun (WGS) entry which is preliminary data.</text>
</comment>
<feature type="transmembrane region" description="Helical" evidence="6">
    <location>
        <begin position="128"/>
        <end position="147"/>
    </location>
</feature>
<gene>
    <name evidence="8" type="ORF">JGU71_07515</name>
</gene>
<evidence type="ECO:0000256" key="5">
    <source>
        <dbReference type="ARBA" id="ARBA00023251"/>
    </source>
</evidence>
<sequence>MTASTLASASIWSDDLTHRPKPTGLSQWWTLTARVLKMMLFKGELLIAVIIPLIFTLSFYLPLKFVMSLGGIDYAQYVMPIIVLQSMGFTAMSTAQRSAAEAMTGLTARIQTMPVAPLAMIGARIVSGFVRSSVALGASIGYGYWIGFRFNDVAQGALFCAFALGVSIVLSLGADALGTLTKSPAAVSQAITLPYLILGMLSSGFTPVDRFPDWIEPFVRNQPITHFAYVLRDLAAGGVTAEVALPALLWLGALAAILVPLGLWAGTRRE</sequence>
<evidence type="ECO:0000256" key="2">
    <source>
        <dbReference type="ARBA" id="ARBA00022692"/>
    </source>
</evidence>
<feature type="transmembrane region" description="Helical" evidence="6">
    <location>
        <begin position="45"/>
        <end position="63"/>
    </location>
</feature>
<organism evidence="8 9">
    <name type="scientific">Antrihabitans stalagmiti</name>
    <dbReference type="NCBI Taxonomy" id="2799499"/>
    <lineage>
        <taxon>Bacteria</taxon>
        <taxon>Bacillati</taxon>
        <taxon>Actinomycetota</taxon>
        <taxon>Actinomycetes</taxon>
        <taxon>Mycobacteriales</taxon>
        <taxon>Nocardiaceae</taxon>
        <taxon>Antrihabitans</taxon>
    </lineage>
</organism>
<evidence type="ECO:0000256" key="6">
    <source>
        <dbReference type="SAM" id="Phobius"/>
    </source>
</evidence>
<dbReference type="PROSITE" id="PS51012">
    <property type="entry name" value="ABC_TM2"/>
    <property type="match status" value="1"/>
</dbReference>
<dbReference type="PIRSF" id="PIRSF006648">
    <property type="entry name" value="DrrB"/>
    <property type="match status" value="1"/>
</dbReference>
<feature type="transmembrane region" description="Helical" evidence="6">
    <location>
        <begin position="186"/>
        <end position="205"/>
    </location>
</feature>
<dbReference type="GO" id="GO:0140359">
    <property type="term" value="F:ABC-type transporter activity"/>
    <property type="evidence" value="ECO:0007669"/>
    <property type="project" value="InterPro"/>
</dbReference>